<keyword evidence="1" id="KW-0812">Transmembrane</keyword>
<feature type="transmembrane region" description="Helical" evidence="1">
    <location>
        <begin position="30"/>
        <end position="51"/>
    </location>
</feature>
<dbReference type="Proteomes" id="UP000051330">
    <property type="component" value="Unassembled WGS sequence"/>
</dbReference>
<dbReference type="AlphaFoldDB" id="A0A0R1MWZ6"/>
<keyword evidence="3" id="KW-1185">Reference proteome</keyword>
<accession>A0A0R1MWZ6</accession>
<keyword evidence="1" id="KW-0472">Membrane</keyword>
<dbReference type="STRING" id="1423792.FD09_GL002995"/>
<organism evidence="2 3">
    <name type="scientific">Schleiferilactobacillus perolens DSM 12744</name>
    <dbReference type="NCBI Taxonomy" id="1423792"/>
    <lineage>
        <taxon>Bacteria</taxon>
        <taxon>Bacillati</taxon>
        <taxon>Bacillota</taxon>
        <taxon>Bacilli</taxon>
        <taxon>Lactobacillales</taxon>
        <taxon>Lactobacillaceae</taxon>
        <taxon>Schleiferilactobacillus</taxon>
    </lineage>
</organism>
<evidence type="ECO:0008006" key="4">
    <source>
        <dbReference type="Google" id="ProtNLM"/>
    </source>
</evidence>
<reference evidence="2 3" key="1">
    <citation type="journal article" date="2015" name="Genome Announc.">
        <title>Expanding the biotechnology potential of lactobacilli through comparative genomics of 213 strains and associated genera.</title>
        <authorList>
            <person name="Sun Z."/>
            <person name="Harris H.M."/>
            <person name="McCann A."/>
            <person name="Guo C."/>
            <person name="Argimon S."/>
            <person name="Zhang W."/>
            <person name="Yang X."/>
            <person name="Jeffery I.B."/>
            <person name="Cooney J.C."/>
            <person name="Kagawa T.F."/>
            <person name="Liu W."/>
            <person name="Song Y."/>
            <person name="Salvetti E."/>
            <person name="Wrobel A."/>
            <person name="Rasinkangas P."/>
            <person name="Parkhill J."/>
            <person name="Rea M.C."/>
            <person name="O'Sullivan O."/>
            <person name="Ritari J."/>
            <person name="Douillard F.P."/>
            <person name="Paul Ross R."/>
            <person name="Yang R."/>
            <person name="Briner A.E."/>
            <person name="Felis G.E."/>
            <person name="de Vos W.M."/>
            <person name="Barrangou R."/>
            <person name="Klaenhammer T.R."/>
            <person name="Caufield P.W."/>
            <person name="Cui Y."/>
            <person name="Zhang H."/>
            <person name="O'Toole P.W."/>
        </authorList>
    </citation>
    <scope>NUCLEOTIDE SEQUENCE [LARGE SCALE GENOMIC DNA]</scope>
    <source>
        <strain evidence="2 3">DSM 12744</strain>
    </source>
</reference>
<evidence type="ECO:0000313" key="3">
    <source>
        <dbReference type="Proteomes" id="UP000051330"/>
    </source>
</evidence>
<evidence type="ECO:0000313" key="2">
    <source>
        <dbReference type="EMBL" id="KRL12412.1"/>
    </source>
</evidence>
<proteinExistence type="predicted"/>
<protein>
    <recommendedName>
        <fullName evidence="4">DUF5808 domain-containing protein</fullName>
    </recommendedName>
</protein>
<evidence type="ECO:0000256" key="1">
    <source>
        <dbReference type="SAM" id="Phobius"/>
    </source>
</evidence>
<dbReference type="EMBL" id="AZEC01000008">
    <property type="protein sequence ID" value="KRL12412.1"/>
    <property type="molecule type" value="Genomic_DNA"/>
</dbReference>
<sequence length="55" mass="6141">MHHKKFFDHEPLFTPRSFGLGWNINIHNPIGLALSIGLAVVIIGMLIYSILNNGL</sequence>
<name>A0A0R1MWZ6_9LACO</name>
<dbReference type="PATRIC" id="fig|1423792.3.peg.3077"/>
<comment type="caution">
    <text evidence="2">The sequence shown here is derived from an EMBL/GenBank/DDBJ whole genome shotgun (WGS) entry which is preliminary data.</text>
</comment>
<gene>
    <name evidence="2" type="ORF">FD09_GL002995</name>
</gene>
<keyword evidence="1" id="KW-1133">Transmembrane helix</keyword>